<dbReference type="CDD" id="cd00075">
    <property type="entry name" value="HATPase"/>
    <property type="match status" value="1"/>
</dbReference>
<comment type="catalytic activity">
    <reaction evidence="1">
        <text>ATP + protein L-histidine = ADP + protein N-phospho-L-histidine.</text>
        <dbReference type="EC" id="2.7.13.3"/>
    </reaction>
</comment>
<keyword evidence="10 11" id="KW-0472">Membrane</keyword>
<keyword evidence="8 11" id="KW-1133">Transmembrane helix</keyword>
<evidence type="ECO:0000256" key="3">
    <source>
        <dbReference type="ARBA" id="ARBA00012438"/>
    </source>
</evidence>
<evidence type="ECO:0000256" key="4">
    <source>
        <dbReference type="ARBA" id="ARBA00022553"/>
    </source>
</evidence>
<evidence type="ECO:0000256" key="2">
    <source>
        <dbReference type="ARBA" id="ARBA00004236"/>
    </source>
</evidence>
<dbReference type="PROSITE" id="PS50109">
    <property type="entry name" value="HIS_KIN"/>
    <property type="match status" value="1"/>
</dbReference>
<dbReference type="InterPro" id="IPR036097">
    <property type="entry name" value="HisK_dim/P_sf"/>
</dbReference>
<accession>A0AAQ2C3K8</accession>
<evidence type="ECO:0000256" key="10">
    <source>
        <dbReference type="ARBA" id="ARBA00023136"/>
    </source>
</evidence>
<feature type="domain" description="HAMP" evidence="13">
    <location>
        <begin position="93"/>
        <end position="145"/>
    </location>
</feature>
<keyword evidence="9" id="KW-0902">Two-component regulatory system</keyword>
<dbReference type="CDD" id="cd00082">
    <property type="entry name" value="HisKA"/>
    <property type="match status" value="1"/>
</dbReference>
<dbReference type="CDD" id="cd06225">
    <property type="entry name" value="HAMP"/>
    <property type="match status" value="1"/>
</dbReference>
<evidence type="ECO:0000256" key="7">
    <source>
        <dbReference type="ARBA" id="ARBA00022777"/>
    </source>
</evidence>
<dbReference type="Gene3D" id="6.10.340.10">
    <property type="match status" value="1"/>
</dbReference>
<evidence type="ECO:0000256" key="8">
    <source>
        <dbReference type="ARBA" id="ARBA00022989"/>
    </source>
</evidence>
<dbReference type="PRINTS" id="PR00344">
    <property type="entry name" value="BCTRLSENSOR"/>
</dbReference>
<evidence type="ECO:0000256" key="6">
    <source>
        <dbReference type="ARBA" id="ARBA00022692"/>
    </source>
</evidence>
<name>A0AAQ2C3K8_9MICO</name>
<dbReference type="InterPro" id="IPR003594">
    <property type="entry name" value="HATPase_dom"/>
</dbReference>
<dbReference type="SMART" id="SM00304">
    <property type="entry name" value="HAMP"/>
    <property type="match status" value="1"/>
</dbReference>
<dbReference type="SUPFAM" id="SSF158472">
    <property type="entry name" value="HAMP domain-like"/>
    <property type="match status" value="1"/>
</dbReference>
<dbReference type="Pfam" id="PF02518">
    <property type="entry name" value="HATPase_c"/>
    <property type="match status" value="1"/>
</dbReference>
<dbReference type="InterPro" id="IPR036890">
    <property type="entry name" value="HATPase_C_sf"/>
</dbReference>
<keyword evidence="15" id="KW-1185">Reference proteome</keyword>
<dbReference type="InterPro" id="IPR003661">
    <property type="entry name" value="HisK_dim/P_dom"/>
</dbReference>
<dbReference type="SUPFAM" id="SSF55874">
    <property type="entry name" value="ATPase domain of HSP90 chaperone/DNA topoisomerase II/histidine kinase"/>
    <property type="match status" value="1"/>
</dbReference>
<dbReference type="PANTHER" id="PTHR45436:SF5">
    <property type="entry name" value="SENSOR HISTIDINE KINASE TRCS"/>
    <property type="match status" value="1"/>
</dbReference>
<keyword evidence="7 14" id="KW-0418">Kinase</keyword>
<dbReference type="InterPro" id="IPR050428">
    <property type="entry name" value="TCS_sensor_his_kinase"/>
</dbReference>
<keyword evidence="4" id="KW-0597">Phosphoprotein</keyword>
<dbReference type="FunFam" id="3.30.565.10:FF:000006">
    <property type="entry name" value="Sensor histidine kinase WalK"/>
    <property type="match status" value="1"/>
</dbReference>
<evidence type="ECO:0000256" key="9">
    <source>
        <dbReference type="ARBA" id="ARBA00023012"/>
    </source>
</evidence>
<dbReference type="PROSITE" id="PS50885">
    <property type="entry name" value="HAMP"/>
    <property type="match status" value="1"/>
</dbReference>
<evidence type="ECO:0000256" key="1">
    <source>
        <dbReference type="ARBA" id="ARBA00000085"/>
    </source>
</evidence>
<dbReference type="PANTHER" id="PTHR45436">
    <property type="entry name" value="SENSOR HISTIDINE KINASE YKOH"/>
    <property type="match status" value="1"/>
</dbReference>
<dbReference type="InterPro" id="IPR003660">
    <property type="entry name" value="HAMP_dom"/>
</dbReference>
<dbReference type="InterPro" id="IPR005467">
    <property type="entry name" value="His_kinase_dom"/>
</dbReference>
<proteinExistence type="predicted"/>
<reference evidence="14 15" key="1">
    <citation type="submission" date="2019-03" db="EMBL/GenBank/DDBJ databases">
        <title>Genomics of glacier-inhabiting Cryobacterium strains.</title>
        <authorList>
            <person name="Liu Q."/>
            <person name="Xin Y.-H."/>
        </authorList>
    </citation>
    <scope>NUCLEOTIDE SEQUENCE [LARGE SCALE GENOMIC DNA]</scope>
    <source>
        <strain evidence="15">TMT1-22</strain>
    </source>
</reference>
<keyword evidence="6 11" id="KW-0812">Transmembrane</keyword>
<organism evidence="14 15">
    <name type="scientific">Cryobacterium shii</name>
    <dbReference type="NCBI Taxonomy" id="1259235"/>
    <lineage>
        <taxon>Bacteria</taxon>
        <taxon>Bacillati</taxon>
        <taxon>Actinomycetota</taxon>
        <taxon>Actinomycetes</taxon>
        <taxon>Micrococcales</taxon>
        <taxon>Microbacteriaceae</taxon>
        <taxon>Cryobacterium</taxon>
    </lineage>
</organism>
<dbReference type="GO" id="GO:0005886">
    <property type="term" value="C:plasma membrane"/>
    <property type="evidence" value="ECO:0007669"/>
    <property type="project" value="UniProtKB-SubCell"/>
</dbReference>
<dbReference type="Gene3D" id="1.10.287.130">
    <property type="match status" value="1"/>
</dbReference>
<feature type="domain" description="Histidine kinase" evidence="12">
    <location>
        <begin position="153"/>
        <end position="367"/>
    </location>
</feature>
<dbReference type="SMART" id="SM00388">
    <property type="entry name" value="HisKA"/>
    <property type="match status" value="1"/>
</dbReference>
<dbReference type="EMBL" id="SOFY01000084">
    <property type="protein sequence ID" value="TFC41785.1"/>
    <property type="molecule type" value="Genomic_DNA"/>
</dbReference>
<dbReference type="SUPFAM" id="SSF47384">
    <property type="entry name" value="Homodimeric domain of signal transducing histidine kinase"/>
    <property type="match status" value="1"/>
</dbReference>
<dbReference type="GO" id="GO:0000155">
    <property type="term" value="F:phosphorelay sensor kinase activity"/>
    <property type="evidence" value="ECO:0007669"/>
    <property type="project" value="InterPro"/>
</dbReference>
<dbReference type="Pfam" id="PF00512">
    <property type="entry name" value="HisKA"/>
    <property type="match status" value="1"/>
</dbReference>
<gene>
    <name evidence="14" type="ORF">E3O49_15480</name>
</gene>
<keyword evidence="5" id="KW-0808">Transferase</keyword>
<evidence type="ECO:0000313" key="15">
    <source>
        <dbReference type="Proteomes" id="UP000297403"/>
    </source>
</evidence>
<dbReference type="Pfam" id="PF00672">
    <property type="entry name" value="HAMP"/>
    <property type="match status" value="1"/>
</dbReference>
<dbReference type="RefSeq" id="WP_134365887.1">
    <property type="nucleotide sequence ID" value="NZ_SOFY01000084.1"/>
</dbReference>
<comment type="subcellular location">
    <subcellularLocation>
        <location evidence="2">Cell membrane</location>
    </subcellularLocation>
</comment>
<dbReference type="EC" id="2.7.13.3" evidence="3"/>
<dbReference type="Proteomes" id="UP000297403">
    <property type="component" value="Unassembled WGS sequence"/>
</dbReference>
<sequence>MKMRLSWRLFISYAAVAVVGGVVAYLTISLLAPRLFEDRLGMAMNSEGNGMSMGTMDATSVRSAFVSALTTSLLVGVLASVAAAGFVAAAVTGRLLRPLNAVRAATKMIAAGKYGGRVPVPSEPELAALATDVNTLAEALADTESRRTRLLGEVAHEMRTPLTVLDGYVEGLIDGVFSASPDTFASLSEELRRLHRLSDDLSSLSRAQEQRLDLHPTNEDLADLAHRAAARLLPQFDDSDITLNVDADTALPVQVDPDRITQVLTNLLGNALHATPAGGAVTITARAVGSRGEVSVTDTGVGLAPDDTERVFERFYRVPGQGRRSAGSGIGLTIAREIARGHGGDITAASAGRGQGATFVVTVPLRATDQSG</sequence>
<feature type="transmembrane region" description="Helical" evidence="11">
    <location>
        <begin position="64"/>
        <end position="91"/>
    </location>
</feature>
<dbReference type="SMART" id="SM00387">
    <property type="entry name" value="HATPase_c"/>
    <property type="match status" value="1"/>
</dbReference>
<protein>
    <recommendedName>
        <fullName evidence="3">histidine kinase</fullName>
        <ecNumber evidence="3">2.7.13.3</ecNumber>
    </recommendedName>
</protein>
<dbReference type="AlphaFoldDB" id="A0AAQ2C3K8"/>
<feature type="transmembrane region" description="Helical" evidence="11">
    <location>
        <begin position="7"/>
        <end position="32"/>
    </location>
</feature>
<evidence type="ECO:0000259" key="13">
    <source>
        <dbReference type="PROSITE" id="PS50885"/>
    </source>
</evidence>
<comment type="caution">
    <text evidence="14">The sequence shown here is derived from an EMBL/GenBank/DDBJ whole genome shotgun (WGS) entry which is preliminary data.</text>
</comment>
<dbReference type="InterPro" id="IPR004358">
    <property type="entry name" value="Sig_transdc_His_kin-like_C"/>
</dbReference>
<evidence type="ECO:0000259" key="12">
    <source>
        <dbReference type="PROSITE" id="PS50109"/>
    </source>
</evidence>
<dbReference type="Gene3D" id="3.30.565.10">
    <property type="entry name" value="Histidine kinase-like ATPase, C-terminal domain"/>
    <property type="match status" value="1"/>
</dbReference>
<evidence type="ECO:0000256" key="5">
    <source>
        <dbReference type="ARBA" id="ARBA00022679"/>
    </source>
</evidence>
<evidence type="ECO:0000256" key="11">
    <source>
        <dbReference type="SAM" id="Phobius"/>
    </source>
</evidence>
<evidence type="ECO:0000313" key="14">
    <source>
        <dbReference type="EMBL" id="TFC41785.1"/>
    </source>
</evidence>